<reference evidence="1 2" key="1">
    <citation type="journal article" date="2011" name="Biochem. Biophys. Res. Commun.">
        <title>Increased number of Arginine-based salt bridges contributes to the thermotolerance of thermotolerant acetic acid bacteria, Acetobacter tropicalis SKU1100.</title>
        <authorList>
            <person name="Matsutani M."/>
            <person name="Hirakawa H."/>
            <person name="Nishikura M."/>
            <person name="Soemphol W."/>
            <person name="Ali I.A.I."/>
            <person name="Yakushi T."/>
            <person name="Matsushita K."/>
        </authorList>
    </citation>
    <scope>NUCLEOTIDE SEQUENCE [LARGE SCALE GENOMIC DNA]</scope>
    <source>
        <strain evidence="1 2">NBRC 101654</strain>
    </source>
</reference>
<protein>
    <submittedName>
        <fullName evidence="1">Uncharacterized protein</fullName>
    </submittedName>
</protein>
<comment type="caution">
    <text evidence="1">The sequence shown here is derived from an EMBL/GenBank/DDBJ whole genome shotgun (WGS) entry which is preliminary data.</text>
</comment>
<organism evidence="1 2">
    <name type="scientific">Acetobacter tropicalis NBRC 101654</name>
    <dbReference type="NCBI Taxonomy" id="749388"/>
    <lineage>
        <taxon>Bacteria</taxon>
        <taxon>Pseudomonadati</taxon>
        <taxon>Pseudomonadota</taxon>
        <taxon>Alphaproteobacteria</taxon>
        <taxon>Acetobacterales</taxon>
        <taxon>Acetobacteraceae</taxon>
        <taxon>Acetobacter</taxon>
    </lineage>
</organism>
<evidence type="ECO:0000313" key="2">
    <source>
        <dbReference type="Proteomes" id="UP000004319"/>
    </source>
</evidence>
<accession>F7VIX8</accession>
<dbReference type="Proteomes" id="UP000004319">
    <property type="component" value="Unassembled WGS sequence"/>
</dbReference>
<dbReference type="EMBL" id="BABS01000219">
    <property type="protein sequence ID" value="GAA10323.1"/>
    <property type="molecule type" value="Genomic_DNA"/>
</dbReference>
<name>F7VIX8_9PROT</name>
<sequence length="42" mass="4707">MSGLFMRLYALAIMGVRSRVRHQSRIACSGAQTVERYGLNCC</sequence>
<gene>
    <name evidence="1" type="ORF">ATPR_3327</name>
</gene>
<proteinExistence type="predicted"/>
<evidence type="ECO:0000313" key="1">
    <source>
        <dbReference type="EMBL" id="GAA10323.1"/>
    </source>
</evidence>
<dbReference type="AlphaFoldDB" id="F7VIX8"/>